<dbReference type="PROSITE" id="PS50109">
    <property type="entry name" value="HIS_KIN"/>
    <property type="match status" value="1"/>
</dbReference>
<dbReference type="SUPFAM" id="SSF47384">
    <property type="entry name" value="Homodimeric domain of signal transducing histidine kinase"/>
    <property type="match status" value="1"/>
</dbReference>
<organism evidence="10 11">
    <name type="scientific">Methylomonas albis</name>
    <dbReference type="NCBI Taxonomy" id="1854563"/>
    <lineage>
        <taxon>Bacteria</taxon>
        <taxon>Pseudomonadati</taxon>
        <taxon>Pseudomonadota</taxon>
        <taxon>Gammaproteobacteria</taxon>
        <taxon>Methylococcales</taxon>
        <taxon>Methylococcaceae</taxon>
        <taxon>Methylomonas</taxon>
    </lineage>
</organism>
<dbReference type="InterPro" id="IPR013655">
    <property type="entry name" value="PAS_fold_3"/>
</dbReference>
<dbReference type="Pfam" id="PF08447">
    <property type="entry name" value="PAS_3"/>
    <property type="match status" value="1"/>
</dbReference>
<dbReference type="CDD" id="cd00082">
    <property type="entry name" value="HisKA"/>
    <property type="match status" value="1"/>
</dbReference>
<dbReference type="EC" id="2.7.13.3" evidence="3"/>
<dbReference type="EMBL" id="JACXSS010000001">
    <property type="protein sequence ID" value="MBD9355715.1"/>
    <property type="molecule type" value="Genomic_DNA"/>
</dbReference>
<evidence type="ECO:0000313" key="10">
    <source>
        <dbReference type="EMBL" id="MBD9355715.1"/>
    </source>
</evidence>
<dbReference type="CDD" id="cd00130">
    <property type="entry name" value="PAS"/>
    <property type="match status" value="1"/>
</dbReference>
<dbReference type="SUPFAM" id="SSF47188">
    <property type="entry name" value="Hemerythrin-like"/>
    <property type="match status" value="1"/>
</dbReference>
<feature type="domain" description="PAC" evidence="9">
    <location>
        <begin position="235"/>
        <end position="287"/>
    </location>
</feature>
<name>A0ABR9CXZ0_9GAMM</name>
<evidence type="ECO:0000259" key="9">
    <source>
        <dbReference type="PROSITE" id="PS50113"/>
    </source>
</evidence>
<evidence type="ECO:0000256" key="3">
    <source>
        <dbReference type="ARBA" id="ARBA00012438"/>
    </source>
</evidence>
<sequence>MSILTWNDQLLVGIENVDSQHRHLVELINRLDELNAVGADLQTVVDTVKQLVDYTVYHFQDEEQLMTDVGFNPRMQAEHCQQHQDFIDKVRQVHIQAQSDISVISKDLLDFLVDWLCHHILKTDKLMAISLKQGVDAAQVSIDRDEHVDILHSNLYSALRESEERFKELADHLPALIWVTNPKNLPIFCNRFWFKTFNIERGFVDRRQWLNTIHPDDRDKVVEAYQQAAAELTKFKIQYRLCTADAKEIWILETAVPRVRKNGEFAGLMGCGMDISTQKQAEATLLKINQQLEERVAERTQALTEANRTLELEKNQQTLLNQQLQETQAHLVQAEKMASIGQLAAGVAHEINNPLGYIYSNLNSLKQYIQELTDVAELAERLAGQLPDNHPDALAFKQFKQTVDLAFVKSDAADLVEESLEGANRAKKIVQDLRDFSRIDKQDRGMFDLEAGIDATLNIVNNELKFKAAVIKEYGGIKPFECVGAQLNQVFMNLLVNAAQAIPDFGKITVRTGYQDADWVWVEIEDTGQGMSEATRARIFDPFFTTKPVGKGTGLGLSLSYKIIQDHHGRIEVESVVGQGTRFRIYLPTSALANK</sequence>
<dbReference type="InterPro" id="IPR003594">
    <property type="entry name" value="HATPase_dom"/>
</dbReference>
<dbReference type="Pfam" id="PF02518">
    <property type="entry name" value="HATPase_c"/>
    <property type="match status" value="1"/>
</dbReference>
<dbReference type="InterPro" id="IPR003661">
    <property type="entry name" value="HisK_dim/P_dom"/>
</dbReference>
<keyword evidence="11" id="KW-1185">Reference proteome</keyword>
<dbReference type="RefSeq" id="WP_192374061.1">
    <property type="nucleotide sequence ID" value="NZ_CAJHIV010000001.1"/>
</dbReference>
<dbReference type="Pfam" id="PF01814">
    <property type="entry name" value="Hemerythrin"/>
    <property type="match status" value="1"/>
</dbReference>
<keyword evidence="4" id="KW-0597">Phosphoprotein</keyword>
<keyword evidence="7" id="KW-0175">Coiled coil</keyword>
<dbReference type="Gene3D" id="3.30.565.10">
    <property type="entry name" value="Histidine kinase-like ATPase, C-terminal domain"/>
    <property type="match status" value="1"/>
</dbReference>
<evidence type="ECO:0000256" key="1">
    <source>
        <dbReference type="ARBA" id="ARBA00000085"/>
    </source>
</evidence>
<dbReference type="SUPFAM" id="SSF55785">
    <property type="entry name" value="PYP-like sensor domain (PAS domain)"/>
    <property type="match status" value="1"/>
</dbReference>
<dbReference type="SUPFAM" id="SSF55874">
    <property type="entry name" value="ATPase domain of HSP90 chaperone/DNA topoisomerase II/histidine kinase"/>
    <property type="match status" value="1"/>
</dbReference>
<proteinExistence type="inferred from homology"/>
<gene>
    <name evidence="10" type="ORF">IE877_07445</name>
</gene>
<dbReference type="SMART" id="SM00091">
    <property type="entry name" value="PAS"/>
    <property type="match status" value="1"/>
</dbReference>
<dbReference type="InterPro" id="IPR035965">
    <property type="entry name" value="PAS-like_dom_sf"/>
</dbReference>
<protein>
    <recommendedName>
        <fullName evidence="3">histidine kinase</fullName>
        <ecNumber evidence="3">2.7.13.3</ecNumber>
    </recommendedName>
</protein>
<dbReference type="PROSITE" id="PS50113">
    <property type="entry name" value="PAC"/>
    <property type="match status" value="1"/>
</dbReference>
<dbReference type="NCBIfam" id="TIGR00229">
    <property type="entry name" value="sensory_box"/>
    <property type="match status" value="1"/>
</dbReference>
<accession>A0ABR9CXZ0</accession>
<dbReference type="InterPro" id="IPR000700">
    <property type="entry name" value="PAS-assoc_C"/>
</dbReference>
<dbReference type="PRINTS" id="PR00344">
    <property type="entry name" value="BCTRLSENSOR"/>
</dbReference>
<dbReference type="InterPro" id="IPR012827">
    <property type="entry name" value="Hemerythrin_metal-bd"/>
</dbReference>
<dbReference type="PANTHER" id="PTHR43065">
    <property type="entry name" value="SENSOR HISTIDINE KINASE"/>
    <property type="match status" value="1"/>
</dbReference>
<evidence type="ECO:0000259" key="8">
    <source>
        <dbReference type="PROSITE" id="PS50109"/>
    </source>
</evidence>
<dbReference type="InterPro" id="IPR035938">
    <property type="entry name" value="Hemerythrin-like_sf"/>
</dbReference>
<evidence type="ECO:0000256" key="6">
    <source>
        <dbReference type="ARBA" id="ARBA00023004"/>
    </source>
</evidence>
<evidence type="ECO:0000313" key="11">
    <source>
        <dbReference type="Proteomes" id="UP000652176"/>
    </source>
</evidence>
<dbReference type="CDD" id="cd12107">
    <property type="entry name" value="Hemerythrin"/>
    <property type="match status" value="1"/>
</dbReference>
<dbReference type="Gene3D" id="1.20.120.50">
    <property type="entry name" value="Hemerythrin-like"/>
    <property type="match status" value="1"/>
</dbReference>
<keyword evidence="5" id="KW-0479">Metal-binding</keyword>
<dbReference type="InterPro" id="IPR012312">
    <property type="entry name" value="Hemerythrin-like"/>
</dbReference>
<dbReference type="PANTHER" id="PTHR43065:SF50">
    <property type="entry name" value="HISTIDINE KINASE"/>
    <property type="match status" value="1"/>
</dbReference>
<dbReference type="InterPro" id="IPR005467">
    <property type="entry name" value="His_kinase_dom"/>
</dbReference>
<evidence type="ECO:0000256" key="4">
    <source>
        <dbReference type="ARBA" id="ARBA00022553"/>
    </source>
</evidence>
<evidence type="ECO:0000256" key="2">
    <source>
        <dbReference type="ARBA" id="ARBA00010587"/>
    </source>
</evidence>
<comment type="catalytic activity">
    <reaction evidence="1">
        <text>ATP + protein L-histidine = ADP + protein N-phospho-L-histidine.</text>
        <dbReference type="EC" id="2.7.13.3"/>
    </reaction>
</comment>
<comment type="caution">
    <text evidence="10">The sequence shown here is derived from an EMBL/GenBank/DDBJ whole genome shotgun (WGS) entry which is preliminary data.</text>
</comment>
<dbReference type="Gene3D" id="3.30.450.20">
    <property type="entry name" value="PAS domain"/>
    <property type="match status" value="1"/>
</dbReference>
<dbReference type="SMART" id="SM00388">
    <property type="entry name" value="HisKA"/>
    <property type="match status" value="1"/>
</dbReference>
<dbReference type="NCBIfam" id="NF033749">
    <property type="entry name" value="bact_hemeryth"/>
    <property type="match status" value="1"/>
</dbReference>
<dbReference type="Proteomes" id="UP000652176">
    <property type="component" value="Unassembled WGS sequence"/>
</dbReference>
<dbReference type="SMART" id="SM00086">
    <property type="entry name" value="PAC"/>
    <property type="match status" value="1"/>
</dbReference>
<feature type="domain" description="Histidine kinase" evidence="8">
    <location>
        <begin position="346"/>
        <end position="591"/>
    </location>
</feature>
<keyword evidence="6" id="KW-0408">Iron</keyword>
<evidence type="ECO:0000256" key="7">
    <source>
        <dbReference type="SAM" id="Coils"/>
    </source>
</evidence>
<dbReference type="InterPro" id="IPR001610">
    <property type="entry name" value="PAC"/>
</dbReference>
<reference evidence="10 11" key="1">
    <citation type="submission" date="2020-09" db="EMBL/GenBank/DDBJ databases">
        <title>Methylomonas albis sp. nov. and Methylomonas fluvii sp. nov.: Two cold-adapted methanotrophs from the River Elbe and an amended description of Methylovulum psychrotolerans strain Eb1.</title>
        <authorList>
            <person name="Bussmann I.K."/>
            <person name="Klings K.-W."/>
            <person name="Warnstedt J."/>
            <person name="Hoppert M."/>
            <person name="Saborowski A."/>
            <person name="Horn F."/>
            <person name="Liebner S."/>
        </authorList>
    </citation>
    <scope>NUCLEOTIDE SEQUENCE [LARGE SCALE GENOMIC DNA]</scope>
    <source>
        <strain evidence="10 11">EbA</strain>
    </source>
</reference>
<dbReference type="SMART" id="SM00387">
    <property type="entry name" value="HATPase_c"/>
    <property type="match status" value="1"/>
</dbReference>
<dbReference type="InterPro" id="IPR036097">
    <property type="entry name" value="HisK_dim/P_sf"/>
</dbReference>
<dbReference type="InterPro" id="IPR004358">
    <property type="entry name" value="Sig_transdc_His_kin-like_C"/>
</dbReference>
<comment type="similarity">
    <text evidence="2">Belongs to the hemerythrin family.</text>
</comment>
<feature type="coiled-coil region" evidence="7">
    <location>
        <begin position="289"/>
        <end position="327"/>
    </location>
</feature>
<dbReference type="NCBIfam" id="TIGR02481">
    <property type="entry name" value="hemeryth_dom"/>
    <property type="match status" value="1"/>
</dbReference>
<dbReference type="Gene3D" id="1.10.287.130">
    <property type="match status" value="1"/>
</dbReference>
<evidence type="ECO:0000256" key="5">
    <source>
        <dbReference type="ARBA" id="ARBA00022723"/>
    </source>
</evidence>
<dbReference type="InterPro" id="IPR000014">
    <property type="entry name" value="PAS"/>
</dbReference>
<dbReference type="InterPro" id="IPR036890">
    <property type="entry name" value="HATPase_C_sf"/>
</dbReference>